<comment type="subcellular location">
    <subcellularLocation>
        <location evidence="7">Cell membrane</location>
        <topology evidence="7">Multi-pass membrane protein</topology>
    </subcellularLocation>
    <subcellularLocation>
        <location evidence="1">Membrane</location>
        <topology evidence="1">Multi-pass membrane protein</topology>
    </subcellularLocation>
</comment>
<keyword evidence="7" id="KW-1003">Cell membrane</keyword>
<keyword evidence="7" id="KW-0133">Cell shape</keyword>
<feature type="transmembrane region" description="Helical" evidence="7">
    <location>
        <begin position="93"/>
        <end position="115"/>
    </location>
</feature>
<dbReference type="GO" id="GO:0051301">
    <property type="term" value="P:cell division"/>
    <property type="evidence" value="ECO:0007669"/>
    <property type="project" value="UniProtKB-KW"/>
</dbReference>
<dbReference type="HAMAP" id="MF_00038">
    <property type="entry name" value="MraY"/>
    <property type="match status" value="1"/>
</dbReference>
<keyword evidence="6 7" id="KW-0472">Membrane</keyword>
<keyword evidence="7" id="KW-0961">Cell wall biogenesis/degradation</keyword>
<dbReference type="AlphaFoldDB" id="A0A2H0BXX3"/>
<evidence type="ECO:0000313" key="9">
    <source>
        <dbReference type="EMBL" id="PIP61880.1"/>
    </source>
</evidence>
<keyword evidence="4 7" id="KW-0812">Transmembrane</keyword>
<dbReference type="GO" id="GO:0008360">
    <property type="term" value="P:regulation of cell shape"/>
    <property type="evidence" value="ECO:0007669"/>
    <property type="project" value="UniProtKB-KW"/>
</dbReference>
<keyword evidence="7" id="KW-0132">Cell division</keyword>
<keyword evidence="7 8" id="KW-0479">Metal-binding</keyword>
<keyword evidence="5 7" id="KW-1133">Transmembrane helix</keyword>
<evidence type="ECO:0000256" key="3">
    <source>
        <dbReference type="ARBA" id="ARBA00022679"/>
    </source>
</evidence>
<keyword evidence="7" id="KW-0131">Cell cycle</keyword>
<evidence type="ECO:0000313" key="10">
    <source>
        <dbReference type="Proteomes" id="UP000231246"/>
    </source>
</evidence>
<feature type="transmembrane region" description="Helical" evidence="7">
    <location>
        <begin position="136"/>
        <end position="153"/>
    </location>
</feature>
<keyword evidence="7" id="KW-0573">Peptidoglycan synthesis</keyword>
<dbReference type="Pfam" id="PF00953">
    <property type="entry name" value="Glycos_transf_4"/>
    <property type="match status" value="1"/>
</dbReference>
<sequence length="344" mass="38600">MALFLGIFLVSFCINALLFVPFINLLYKIQMQRQKQDTLDTFGKLTPIFNRLHKMKVGTPVGGGLLLIITTCILTLVILSSLKLFWVPIVSDYPLISELKVIFFTFVMFGLLGLYDDIKKMFKFLADTFFGLRFRHKILLQIILAAIISYWLYQNLSISIINIPLIGVIDLGWIYIPFATLVIVAFTNAYNITDGLDGLAGGLLFIALIIFWVISASVLDTPLEIFIAVWVGGLVAFLYFNVFPARIWMGDVGSMAFGATLAVIGLLLGKLVALVIIGLIFVLEVSSSLAQMLSKYFRGKKLFEVAPFHLLLQNKGWAEPKIVMRAWLVQIMLGVFGLWLSFFT</sequence>
<feature type="transmembrane region" description="Helical" evidence="7">
    <location>
        <begin position="225"/>
        <end position="243"/>
    </location>
</feature>
<dbReference type="EC" id="2.7.8.13" evidence="7"/>
<proteinExistence type="inferred from homology"/>
<comment type="pathway">
    <text evidence="7">Cell wall biogenesis; peptidoglycan biosynthesis.</text>
</comment>
<organism evidence="9 10">
    <name type="scientific">Candidatus Roizmanbacteria bacterium CG22_combo_CG10-13_8_21_14_all_38_20</name>
    <dbReference type="NCBI Taxonomy" id="1974862"/>
    <lineage>
        <taxon>Bacteria</taxon>
        <taxon>Candidatus Roizmaniibacteriota</taxon>
    </lineage>
</organism>
<dbReference type="UniPathway" id="UPA00219"/>
<evidence type="ECO:0000256" key="6">
    <source>
        <dbReference type="ARBA" id="ARBA00023136"/>
    </source>
</evidence>
<dbReference type="Proteomes" id="UP000231246">
    <property type="component" value="Unassembled WGS sequence"/>
</dbReference>
<evidence type="ECO:0000256" key="2">
    <source>
        <dbReference type="ARBA" id="ARBA00005583"/>
    </source>
</evidence>
<evidence type="ECO:0000256" key="8">
    <source>
        <dbReference type="PIRSR" id="PIRSR600715-1"/>
    </source>
</evidence>
<feature type="transmembrane region" description="Helical" evidence="7">
    <location>
        <begin position="255"/>
        <end position="283"/>
    </location>
</feature>
<feature type="transmembrane region" description="Helical" evidence="7">
    <location>
        <begin position="198"/>
        <end position="219"/>
    </location>
</feature>
<dbReference type="GO" id="GO:0008963">
    <property type="term" value="F:phospho-N-acetylmuramoyl-pentapeptide-transferase activity"/>
    <property type="evidence" value="ECO:0007669"/>
    <property type="project" value="UniProtKB-UniRule"/>
</dbReference>
<reference evidence="9 10" key="1">
    <citation type="submission" date="2017-09" db="EMBL/GenBank/DDBJ databases">
        <title>Depth-based differentiation of microbial function through sediment-hosted aquifers and enrichment of novel symbionts in the deep terrestrial subsurface.</title>
        <authorList>
            <person name="Probst A.J."/>
            <person name="Ladd B."/>
            <person name="Jarett J.K."/>
            <person name="Geller-Mcgrath D.E."/>
            <person name="Sieber C.M."/>
            <person name="Emerson J.B."/>
            <person name="Anantharaman K."/>
            <person name="Thomas B.C."/>
            <person name="Malmstrom R."/>
            <person name="Stieglmeier M."/>
            <person name="Klingl A."/>
            <person name="Woyke T."/>
            <person name="Ryan C.M."/>
            <person name="Banfield J.F."/>
        </authorList>
    </citation>
    <scope>NUCLEOTIDE SEQUENCE [LARGE SCALE GENOMIC DNA]</scope>
    <source>
        <strain evidence="9">CG22_combo_CG10-13_8_21_14_all_38_20</strain>
    </source>
</reference>
<dbReference type="GO" id="GO:0046872">
    <property type="term" value="F:metal ion binding"/>
    <property type="evidence" value="ECO:0007669"/>
    <property type="project" value="UniProtKB-KW"/>
</dbReference>
<dbReference type="GO" id="GO:0051992">
    <property type="term" value="F:UDP-N-acetylmuramoyl-L-alanyl-D-glutamyl-meso-2,6-diaminopimelyl-D-alanyl-D-alanine:undecaprenyl-phosphate transferase activity"/>
    <property type="evidence" value="ECO:0007669"/>
    <property type="project" value="RHEA"/>
</dbReference>
<dbReference type="GO" id="GO:0009252">
    <property type="term" value="P:peptidoglycan biosynthetic process"/>
    <property type="evidence" value="ECO:0007669"/>
    <property type="project" value="UniProtKB-UniRule"/>
</dbReference>
<feature type="transmembrane region" description="Helical" evidence="7">
    <location>
        <begin position="322"/>
        <end position="343"/>
    </location>
</feature>
<dbReference type="PROSITE" id="PS01348">
    <property type="entry name" value="MRAY_2"/>
    <property type="match status" value="1"/>
</dbReference>
<comment type="function">
    <text evidence="7">Catalyzes the initial step of the lipid cycle reactions in the biosynthesis of the cell wall peptidoglycan: transfers peptidoglycan precursor phospho-MurNAc-pentapeptide from UDP-MurNAc-pentapeptide onto the lipid carrier undecaprenyl phosphate, yielding undecaprenyl-pyrophosphoryl-MurNAc-pentapeptide, known as lipid I.</text>
</comment>
<accession>A0A2H0BXX3</accession>
<evidence type="ECO:0000256" key="5">
    <source>
        <dbReference type="ARBA" id="ARBA00022989"/>
    </source>
</evidence>
<comment type="catalytic activity">
    <reaction evidence="7">
        <text>UDP-N-acetyl-alpha-D-muramoyl-L-alanyl-gamma-D-glutamyl-meso-2,6-diaminopimeloyl-D-alanyl-D-alanine + di-trans,octa-cis-undecaprenyl phosphate = di-trans,octa-cis-undecaprenyl diphospho-N-acetyl-alpha-D-muramoyl-L-alanyl-D-glutamyl-meso-2,6-diaminopimeloyl-D-alanyl-D-alanine + UMP</text>
        <dbReference type="Rhea" id="RHEA:28386"/>
        <dbReference type="ChEBI" id="CHEBI:57865"/>
        <dbReference type="ChEBI" id="CHEBI:60392"/>
        <dbReference type="ChEBI" id="CHEBI:61386"/>
        <dbReference type="ChEBI" id="CHEBI:61387"/>
        <dbReference type="EC" id="2.7.8.13"/>
    </reaction>
</comment>
<evidence type="ECO:0000256" key="4">
    <source>
        <dbReference type="ARBA" id="ARBA00022692"/>
    </source>
</evidence>
<dbReference type="PANTHER" id="PTHR22926">
    <property type="entry name" value="PHOSPHO-N-ACETYLMURAMOYL-PENTAPEPTIDE-TRANSFERASE"/>
    <property type="match status" value="1"/>
</dbReference>
<dbReference type="PANTHER" id="PTHR22926:SF5">
    <property type="entry name" value="PHOSPHO-N-ACETYLMURAMOYL-PENTAPEPTIDE-TRANSFERASE HOMOLOG"/>
    <property type="match status" value="1"/>
</dbReference>
<feature type="transmembrane region" description="Helical" evidence="7">
    <location>
        <begin position="6"/>
        <end position="27"/>
    </location>
</feature>
<dbReference type="InterPro" id="IPR018480">
    <property type="entry name" value="PNAcMuramoyl-5peptid_Trfase_CS"/>
</dbReference>
<keyword evidence="3 7" id="KW-0808">Transferase</keyword>
<dbReference type="InterPro" id="IPR000715">
    <property type="entry name" value="Glycosyl_transferase_4"/>
</dbReference>
<gene>
    <name evidence="7" type="primary">mraY</name>
    <name evidence="9" type="ORF">COW99_01500</name>
</gene>
<dbReference type="GO" id="GO:0071555">
    <property type="term" value="P:cell wall organization"/>
    <property type="evidence" value="ECO:0007669"/>
    <property type="project" value="UniProtKB-KW"/>
</dbReference>
<dbReference type="InterPro" id="IPR003524">
    <property type="entry name" value="PNAcMuramoyl-5peptid_Trfase"/>
</dbReference>
<comment type="similarity">
    <text evidence="2 7">Belongs to the glycosyltransferase 4 family. MraY subfamily.</text>
</comment>
<evidence type="ECO:0000256" key="7">
    <source>
        <dbReference type="HAMAP-Rule" id="MF_00038"/>
    </source>
</evidence>
<evidence type="ECO:0000256" key="1">
    <source>
        <dbReference type="ARBA" id="ARBA00004141"/>
    </source>
</evidence>
<comment type="caution">
    <text evidence="9">The sequence shown here is derived from an EMBL/GenBank/DDBJ whole genome shotgun (WGS) entry which is preliminary data.</text>
</comment>
<comment type="cofactor">
    <cofactor evidence="7 8">
        <name>Mg(2+)</name>
        <dbReference type="ChEBI" id="CHEBI:18420"/>
    </cofactor>
</comment>
<keyword evidence="7 8" id="KW-0460">Magnesium</keyword>
<name>A0A2H0BXX3_9BACT</name>
<protein>
    <recommendedName>
        <fullName evidence="7">Phospho-N-acetylmuramoyl-pentapeptide-transferase</fullName>
        <ecNumber evidence="7">2.7.8.13</ecNumber>
    </recommendedName>
    <alternativeName>
        <fullName evidence="7">UDP-MurNAc-pentapeptide phosphotransferase</fullName>
    </alternativeName>
</protein>
<feature type="binding site" evidence="8">
    <location>
        <position position="191"/>
    </location>
    <ligand>
        <name>Mg(2+)</name>
        <dbReference type="ChEBI" id="CHEBI:18420"/>
    </ligand>
</feature>
<dbReference type="GO" id="GO:0005886">
    <property type="term" value="C:plasma membrane"/>
    <property type="evidence" value="ECO:0007669"/>
    <property type="project" value="UniProtKB-SubCell"/>
</dbReference>
<dbReference type="EMBL" id="PCTA01000010">
    <property type="protein sequence ID" value="PIP61880.1"/>
    <property type="molecule type" value="Genomic_DNA"/>
</dbReference>
<feature type="binding site" evidence="8">
    <location>
        <position position="251"/>
    </location>
    <ligand>
        <name>Mg(2+)</name>
        <dbReference type="ChEBI" id="CHEBI:18420"/>
    </ligand>
</feature>
<feature type="transmembrane region" description="Helical" evidence="7">
    <location>
        <begin position="165"/>
        <end position="186"/>
    </location>
</feature>
<feature type="transmembrane region" description="Helical" evidence="7">
    <location>
        <begin position="61"/>
        <end position="87"/>
    </location>
</feature>